<keyword evidence="1" id="KW-1133">Transmembrane helix</keyword>
<protein>
    <submittedName>
        <fullName evidence="2">Uncharacterized protein</fullName>
    </submittedName>
</protein>
<proteinExistence type="predicted"/>
<sequence>MAALLALANIIEQRTQFQIDIAETSASHDLTTIVDFARSQSAAFASTSFIGYSIGRYYGFAPAFAQISPDPERAAALLRSYYGKGQPPQEMPPSLPAYASVHDRFHASFQSLIASTLFDDLYLIDHFGRVVYSLQKDSNFAADLTQPRQRDLPLAEVYREVLARLQQTEDPSTILVVSPIKRIEDTYGVLLARPVIQHGSVEGVVAFRLPAKALAERLAALQHPGIRIMLLDVKGTPVDATPVADSVREATYGPEIMPDTGWHYLVLADRSALAGRLWLWFLLLCIASAGAIGGSIFLAWRLAEERPRGTGRLVLPPVVAPTIPESVPAMMAQAEALPGEPEPVPEPTVEADYVEAAVPADALGDEVEASEGYRRALVEVMTLALDYWQRVKHKGKIELAEESGLWRVYMDRSSLQTRTLDKYLLVETLPRNPRWRDVVRTAEYVLRNATQPGPERDQLVEALTNLKQHLRQVERV</sequence>
<name>A0A8J2YVP9_9PROT</name>
<evidence type="ECO:0000256" key="1">
    <source>
        <dbReference type="SAM" id="Phobius"/>
    </source>
</evidence>
<evidence type="ECO:0000313" key="3">
    <source>
        <dbReference type="Proteomes" id="UP000646365"/>
    </source>
</evidence>
<keyword evidence="3" id="KW-1185">Reference proteome</keyword>
<feature type="transmembrane region" description="Helical" evidence="1">
    <location>
        <begin position="277"/>
        <end position="300"/>
    </location>
</feature>
<gene>
    <name evidence="2" type="ORF">GCM10011611_37530</name>
</gene>
<accession>A0A8J2YVP9</accession>
<keyword evidence="1" id="KW-0472">Membrane</keyword>
<evidence type="ECO:0000313" key="2">
    <source>
        <dbReference type="EMBL" id="GGF28009.1"/>
    </source>
</evidence>
<organism evidence="2 3">
    <name type="scientific">Aliidongia dinghuensis</name>
    <dbReference type="NCBI Taxonomy" id="1867774"/>
    <lineage>
        <taxon>Bacteria</taxon>
        <taxon>Pseudomonadati</taxon>
        <taxon>Pseudomonadota</taxon>
        <taxon>Alphaproteobacteria</taxon>
        <taxon>Rhodospirillales</taxon>
        <taxon>Dongiaceae</taxon>
        <taxon>Aliidongia</taxon>
    </lineage>
</organism>
<dbReference type="AlphaFoldDB" id="A0A8J2YVP9"/>
<dbReference type="Proteomes" id="UP000646365">
    <property type="component" value="Unassembled WGS sequence"/>
</dbReference>
<reference evidence="2" key="1">
    <citation type="journal article" date="2014" name="Int. J. Syst. Evol. Microbiol.">
        <title>Complete genome sequence of Corynebacterium casei LMG S-19264T (=DSM 44701T), isolated from a smear-ripened cheese.</title>
        <authorList>
            <consortium name="US DOE Joint Genome Institute (JGI-PGF)"/>
            <person name="Walter F."/>
            <person name="Albersmeier A."/>
            <person name="Kalinowski J."/>
            <person name="Ruckert C."/>
        </authorList>
    </citation>
    <scope>NUCLEOTIDE SEQUENCE</scope>
    <source>
        <strain evidence="2">CGMCC 1.15725</strain>
    </source>
</reference>
<dbReference type="CDD" id="cd22890">
    <property type="entry name" value="ChiS-DBD"/>
    <property type="match status" value="1"/>
</dbReference>
<dbReference type="EMBL" id="BMJQ01000010">
    <property type="protein sequence ID" value="GGF28009.1"/>
    <property type="molecule type" value="Genomic_DNA"/>
</dbReference>
<dbReference type="RefSeq" id="WP_189048565.1">
    <property type="nucleotide sequence ID" value="NZ_BMJQ01000010.1"/>
</dbReference>
<comment type="caution">
    <text evidence="2">The sequence shown here is derived from an EMBL/GenBank/DDBJ whole genome shotgun (WGS) entry which is preliminary data.</text>
</comment>
<reference evidence="2" key="2">
    <citation type="submission" date="2020-09" db="EMBL/GenBank/DDBJ databases">
        <authorList>
            <person name="Sun Q."/>
            <person name="Zhou Y."/>
        </authorList>
    </citation>
    <scope>NUCLEOTIDE SEQUENCE</scope>
    <source>
        <strain evidence="2">CGMCC 1.15725</strain>
    </source>
</reference>
<keyword evidence="1" id="KW-0812">Transmembrane</keyword>